<gene>
    <name evidence="3" type="ORF">CUNI_LOCUS8074</name>
</gene>
<dbReference type="Proteomes" id="UP000678393">
    <property type="component" value="Unassembled WGS sequence"/>
</dbReference>
<dbReference type="GO" id="GO:0005814">
    <property type="term" value="C:centriole"/>
    <property type="evidence" value="ECO:0007669"/>
    <property type="project" value="TreeGrafter"/>
</dbReference>
<feature type="coiled-coil region" evidence="1">
    <location>
        <begin position="361"/>
        <end position="515"/>
    </location>
</feature>
<feature type="coiled-coil region" evidence="1">
    <location>
        <begin position="181"/>
        <end position="292"/>
    </location>
</feature>
<evidence type="ECO:0000256" key="1">
    <source>
        <dbReference type="SAM" id="Coils"/>
    </source>
</evidence>
<reference evidence="3" key="1">
    <citation type="submission" date="2021-04" db="EMBL/GenBank/DDBJ databases">
        <authorList>
            <consortium name="Molecular Ecology Group"/>
        </authorList>
    </citation>
    <scope>NUCLEOTIDE SEQUENCE</scope>
</reference>
<accession>A0A8S3Z6S3</accession>
<dbReference type="InterPro" id="IPR031887">
    <property type="entry name" value="SDCCAG8"/>
</dbReference>
<keyword evidence="4" id="KW-1185">Reference proteome</keyword>
<evidence type="ECO:0000256" key="2">
    <source>
        <dbReference type="SAM" id="MobiDB-lite"/>
    </source>
</evidence>
<dbReference type="GO" id="GO:0060271">
    <property type="term" value="P:cilium assembly"/>
    <property type="evidence" value="ECO:0007669"/>
    <property type="project" value="TreeGrafter"/>
</dbReference>
<feature type="region of interest" description="Disordered" evidence="2">
    <location>
        <begin position="101"/>
        <end position="121"/>
    </location>
</feature>
<dbReference type="EMBL" id="CAJHNH020001309">
    <property type="protein sequence ID" value="CAG5122516.1"/>
    <property type="molecule type" value="Genomic_DNA"/>
</dbReference>
<dbReference type="AlphaFoldDB" id="A0A8S3Z6S3"/>
<evidence type="ECO:0000313" key="3">
    <source>
        <dbReference type="EMBL" id="CAG5122516.1"/>
    </source>
</evidence>
<protein>
    <recommendedName>
        <fullName evidence="5">Sodium channel and clathrin linker 1</fullName>
    </recommendedName>
</protein>
<dbReference type="PANTHER" id="PTHR35970">
    <property type="entry name" value="SODIUM CHANNEL AND CLATHRIN LINKER 1"/>
    <property type="match status" value="1"/>
</dbReference>
<dbReference type="Pfam" id="PF15964">
    <property type="entry name" value="CCCAP"/>
    <property type="match status" value="1"/>
</dbReference>
<dbReference type="GO" id="GO:0005813">
    <property type="term" value="C:centrosome"/>
    <property type="evidence" value="ECO:0007669"/>
    <property type="project" value="InterPro"/>
</dbReference>
<dbReference type="PANTHER" id="PTHR35970:SF1">
    <property type="entry name" value="SODIUM CHANNEL AND CLATHRIN LINKER 1"/>
    <property type="match status" value="1"/>
</dbReference>
<dbReference type="OrthoDB" id="551053at2759"/>
<dbReference type="GO" id="GO:0045162">
    <property type="term" value="P:clustering of voltage-gated sodium channels"/>
    <property type="evidence" value="ECO:0007669"/>
    <property type="project" value="InterPro"/>
</dbReference>
<organism evidence="3 4">
    <name type="scientific">Candidula unifasciata</name>
    <dbReference type="NCBI Taxonomy" id="100452"/>
    <lineage>
        <taxon>Eukaryota</taxon>
        <taxon>Metazoa</taxon>
        <taxon>Spiralia</taxon>
        <taxon>Lophotrochozoa</taxon>
        <taxon>Mollusca</taxon>
        <taxon>Gastropoda</taxon>
        <taxon>Heterobranchia</taxon>
        <taxon>Euthyneura</taxon>
        <taxon>Panpulmonata</taxon>
        <taxon>Eupulmonata</taxon>
        <taxon>Stylommatophora</taxon>
        <taxon>Helicina</taxon>
        <taxon>Helicoidea</taxon>
        <taxon>Geomitridae</taxon>
        <taxon>Candidula</taxon>
    </lineage>
</organism>
<dbReference type="InterPro" id="IPR038911">
    <property type="entry name" value="SCLT1"/>
</dbReference>
<keyword evidence="1" id="KW-0175">Coiled coil</keyword>
<dbReference type="GO" id="GO:0007098">
    <property type="term" value="P:centrosome cycle"/>
    <property type="evidence" value="ECO:0007669"/>
    <property type="project" value="InterPro"/>
</dbReference>
<feature type="coiled-coil region" evidence="1">
    <location>
        <begin position="581"/>
        <end position="643"/>
    </location>
</feature>
<comment type="caution">
    <text evidence="3">The sequence shown here is derived from an EMBL/GenBank/DDBJ whole genome shotgun (WGS) entry which is preliminary data.</text>
</comment>
<name>A0A8S3Z6S3_9EUPU</name>
<feature type="coiled-coil region" evidence="1">
    <location>
        <begin position="126"/>
        <end position="153"/>
    </location>
</feature>
<evidence type="ECO:0008006" key="5">
    <source>
        <dbReference type="Google" id="ProtNLM"/>
    </source>
</evidence>
<proteinExistence type="predicted"/>
<sequence>MSESDTEFLKDQVMRLNYLLARYQDAYPDFVLKEYELPKEWAQKQPWLRKTELSPLLQEYDTIIFGLQGQLANLQDDLERLRRQSRDLVQENESLHRELKEAVQGHLSPDHAGAGDEGDGRSDFLIQSLQHQLELLTREKEAADERWREAAQEVDRLAGMLEREKDSHQWRVVEQQAHQVKEQYQQSVTVINREVESLQNDLRDCRSENSSLVQRVSELQLRVNDLQQQLIWKAQENADTIFKEGLSDSKILELKRIMDELRERLSEITKEASELRRENDTLHVRVTDLQRRLSDAEVREAEAVTQVREAVRMAEVAILEKDQAVVVAHQKEQELEEMKGVVSKLIHKAGARTREEVDIVRKQCNEQITRLTEELHALELDGVEKQSRLDRLLREKRAAESELQQIYRDGAVEGSRSKEEYQHLNKRVIDAERAKDEANIKIDSLQTKVDRLTMDNKQQKSQLEAEIKRLQERLSSIQSEFEVVNEDRMNLMNKLGEVDKKLVELQQERDAAYRKSIKELALVEQDQHVKVREMEVKLQTTEDAHRQTVTELRNMLTAQQRMSARWKEECQTITHKFECKMEDLRKELSHVKKRNEELTSLLKDSQAKTADVQRMLSEYTKNIRRMEERVRESEQQAAEASKQVAMQSIRARQMASDRESLLAELARSQSRELLKANTLKTSLRAHGVSEPSRKVVGDLGQSYKGELTLDQLYTSANHHSLLDREDR</sequence>
<evidence type="ECO:0000313" key="4">
    <source>
        <dbReference type="Proteomes" id="UP000678393"/>
    </source>
</evidence>
<feature type="coiled-coil region" evidence="1">
    <location>
        <begin position="64"/>
        <end position="98"/>
    </location>
</feature>